<dbReference type="AlphaFoldDB" id="A0A9N9JWQ8"/>
<evidence type="ECO:0000313" key="2">
    <source>
        <dbReference type="Proteomes" id="UP000789759"/>
    </source>
</evidence>
<dbReference type="Proteomes" id="UP000789759">
    <property type="component" value="Unassembled WGS sequence"/>
</dbReference>
<dbReference type="EMBL" id="CAJVQA010028788">
    <property type="protein sequence ID" value="CAG8795390.1"/>
    <property type="molecule type" value="Genomic_DNA"/>
</dbReference>
<evidence type="ECO:0000313" key="1">
    <source>
        <dbReference type="EMBL" id="CAG8795390.1"/>
    </source>
</evidence>
<accession>A0A9N9JWQ8</accession>
<name>A0A9N9JWQ8_9GLOM</name>
<protein>
    <submittedName>
        <fullName evidence="1">264_t:CDS:1</fullName>
    </submittedName>
</protein>
<feature type="non-terminal residue" evidence="1">
    <location>
        <position position="175"/>
    </location>
</feature>
<sequence length="175" mass="20389">MRDPPILPVLQISNIPFNNEADLSFYQNIDSFKGFGNENHESIVKASKKKYFKPSSAEIDEIIRGIIPENTHKATIKWFTILENWHTDVGYNYSIETIEDKEQLECEMIEFIIGICQVRTQKEYVPSSLVNCINLLSLYEFSWVYVQYDDKNSLESNNKLAASFKLENFPLEKFT</sequence>
<keyword evidence="2" id="KW-1185">Reference proteome</keyword>
<proteinExistence type="predicted"/>
<comment type="caution">
    <text evidence="1">The sequence shown here is derived from an EMBL/GenBank/DDBJ whole genome shotgun (WGS) entry which is preliminary data.</text>
</comment>
<dbReference type="OrthoDB" id="2335491at2759"/>
<reference evidence="1" key="1">
    <citation type="submission" date="2021-06" db="EMBL/GenBank/DDBJ databases">
        <authorList>
            <person name="Kallberg Y."/>
            <person name="Tangrot J."/>
            <person name="Rosling A."/>
        </authorList>
    </citation>
    <scope>NUCLEOTIDE SEQUENCE</scope>
    <source>
        <strain evidence="1">FL966</strain>
    </source>
</reference>
<organism evidence="1 2">
    <name type="scientific">Cetraspora pellucida</name>
    <dbReference type="NCBI Taxonomy" id="1433469"/>
    <lineage>
        <taxon>Eukaryota</taxon>
        <taxon>Fungi</taxon>
        <taxon>Fungi incertae sedis</taxon>
        <taxon>Mucoromycota</taxon>
        <taxon>Glomeromycotina</taxon>
        <taxon>Glomeromycetes</taxon>
        <taxon>Diversisporales</taxon>
        <taxon>Gigasporaceae</taxon>
        <taxon>Cetraspora</taxon>
    </lineage>
</organism>
<gene>
    <name evidence="1" type="ORF">CPELLU_LOCUS17307</name>
</gene>